<accession>A0A2R5GKZ2</accession>
<dbReference type="Pfam" id="PF25372">
    <property type="entry name" value="DUF7885"/>
    <property type="match status" value="1"/>
</dbReference>
<evidence type="ECO:0000313" key="5">
    <source>
        <dbReference type="Proteomes" id="UP000241890"/>
    </source>
</evidence>
<feature type="compositionally biased region" description="Polar residues" evidence="1">
    <location>
        <begin position="1307"/>
        <end position="1318"/>
    </location>
</feature>
<keyword evidence="2" id="KW-0812">Transmembrane</keyword>
<feature type="domain" description="F-box/LRR-repeat protein 15-like leucin rich repeat" evidence="3">
    <location>
        <begin position="573"/>
        <end position="683"/>
    </location>
</feature>
<feature type="compositionally biased region" description="Basic and acidic residues" evidence="1">
    <location>
        <begin position="1"/>
        <end position="11"/>
    </location>
</feature>
<comment type="caution">
    <text evidence="4">The sequence shown here is derived from an EMBL/GenBank/DDBJ whole genome shotgun (WGS) entry which is preliminary data.</text>
</comment>
<dbReference type="EMBL" id="BEYU01000076">
    <property type="protein sequence ID" value="GBG30408.1"/>
    <property type="molecule type" value="Genomic_DNA"/>
</dbReference>
<feature type="transmembrane region" description="Helical" evidence="2">
    <location>
        <begin position="324"/>
        <end position="350"/>
    </location>
</feature>
<sequence length="1318" mass="151500">MAEEANARDGRATSNATVEPEEDIFSEQSESCNKALRSRVKAYFGIKKREYTTMAELREQFDEVSEVLEYVQEKYDKEASELAENQSKLPTGTTRLVGGLAEVERQPFFTHDHVRAIEKGTFLYDPALVQAAVDIGQRLANLDHYISDSVDHRFDIDEDSPQKDRVRFIDSRMTEVLLSDVEDFLQIISKMINQMEFLREFTNIASDLYFLVFQLWPLLGSAFAFLFYVSVAALGLTFFFRLLIGIWDHKLVDWDNGHRVRKYFFGVFLGLIEPNSGFNDFVKESYKNQESLSYNIIGDAVGSFVKDPIATQAKADYRAAHMSVWTAIVLLIQDIPQIIVEIIFIVSFQGGHFEPVYWLALFTSLLSALRQIVEAFFLLRDVPAIHNLIHVRHLVFNSNKDIDLKILDALKKERDNPDSDPETKRISKLKKAEKIEFYNGKRIVSKALTKFFSFNRVKREKSFIGMAFHMLSWPHRLLLAPFTLGLSLSWRSSVFASWKAYNHFRREINCHTLSEGKPFDEVRSIQDHAYNLVCHPLRKFMNRDLDGDATNLVSSWFNPLFGRMDSRTLFRSIRSVELTDCISTSDKTLMLISCMCPNLQNLNLSFCVEITDAGLENFEKNRNITLSSVVLDGCVQVSDVGVEHIVKSSTKHLWRLSLRDLPELTEKSLGNIAKHCTGLRVLNLDVNQLYKEMKDGKFISIKDSKILVDLLKRCSSLRTLKLSNILDLENGSQESSDAWEEIIEHINQDIRHLSFAGAKTVTNNILEVLTGETPSIRELRLSGAVELESVDYLNNNCPSLKIVHLGGTKVKMDEANKFFKSHKMPDLEAVHINNPEQLFLFYVEQLRKQLKMHRNNERPYAGRYASSRMFCCRSAGQCESQASPHLQKIEGLIPMLEAPFVVKRFRFGEENTVKTLALIAGLIDYVRRARTRWNLDVKEFETWETSMQDAENKRIEHIIKFVEAITTPTRNERLKLRKVFRQVLKTVQESKEPKLVGVVGAAMDADKSIAEHFETLRKASLFEHEKSPFAALPSFDIMPTRRLNLKIDFKWKTYEFICPNLFDEAYQGDQGDEMTSRSNLFDEAYQGDQGDEMTSRSLEGGNNTQKMGRLLGTTSKIHKVTVSDANDYETTRLLQRYWHIPPEARYFCWANPLNGLTPESLRWFEHQRYDDTTLRFLYFGGFLYFDVNRHFLSASALTVGTTLSFNGPFELPNKTVKALKNDHRWHDVTIQGLQPDDAKKLEFCYIFRHEKVLPRKLRRHCPHGGFAYRFTLKEPGPQGVVKTSYIYPLAPVKDVFGNDEDPDDAHSSASYGTSDSYE</sequence>
<dbReference type="Gene3D" id="3.80.10.10">
    <property type="entry name" value="Ribonuclease Inhibitor"/>
    <property type="match status" value="2"/>
</dbReference>
<dbReference type="SMART" id="SM00367">
    <property type="entry name" value="LRR_CC"/>
    <property type="match status" value="3"/>
</dbReference>
<keyword evidence="2" id="KW-1133">Transmembrane helix</keyword>
<keyword evidence="2" id="KW-0472">Membrane</keyword>
<dbReference type="PANTHER" id="PTHR13318">
    <property type="entry name" value="PARTNER OF PAIRED, ISOFORM B-RELATED"/>
    <property type="match status" value="1"/>
</dbReference>
<feature type="transmembrane region" description="Helical" evidence="2">
    <location>
        <begin position="222"/>
        <end position="244"/>
    </location>
</feature>
<feature type="region of interest" description="Disordered" evidence="1">
    <location>
        <begin position="1296"/>
        <end position="1318"/>
    </location>
</feature>
<organism evidence="4 5">
    <name type="scientific">Hondaea fermentalgiana</name>
    <dbReference type="NCBI Taxonomy" id="2315210"/>
    <lineage>
        <taxon>Eukaryota</taxon>
        <taxon>Sar</taxon>
        <taxon>Stramenopiles</taxon>
        <taxon>Bigyra</taxon>
        <taxon>Labyrinthulomycetes</taxon>
        <taxon>Thraustochytrida</taxon>
        <taxon>Thraustochytriidae</taxon>
        <taxon>Hondaea</taxon>
    </lineage>
</organism>
<evidence type="ECO:0000256" key="2">
    <source>
        <dbReference type="SAM" id="Phobius"/>
    </source>
</evidence>
<proteinExistence type="predicted"/>
<dbReference type="GO" id="GO:0031146">
    <property type="term" value="P:SCF-dependent proteasomal ubiquitin-dependent protein catabolic process"/>
    <property type="evidence" value="ECO:0007669"/>
    <property type="project" value="TreeGrafter"/>
</dbReference>
<evidence type="ECO:0000259" key="3">
    <source>
        <dbReference type="Pfam" id="PF25372"/>
    </source>
</evidence>
<protein>
    <submittedName>
        <fullName evidence="4">F-box/LRR-repeat protein 7</fullName>
    </submittedName>
</protein>
<evidence type="ECO:0000256" key="1">
    <source>
        <dbReference type="SAM" id="MobiDB-lite"/>
    </source>
</evidence>
<dbReference type="InParanoid" id="A0A2R5GKZ2"/>
<dbReference type="Proteomes" id="UP000241890">
    <property type="component" value="Unassembled WGS sequence"/>
</dbReference>
<dbReference type="InterPro" id="IPR032675">
    <property type="entry name" value="LRR_dom_sf"/>
</dbReference>
<reference evidence="4 5" key="1">
    <citation type="submission" date="2017-12" db="EMBL/GenBank/DDBJ databases">
        <title>Sequencing, de novo assembly and annotation of complete genome of a new Thraustochytrid species, strain FCC1311.</title>
        <authorList>
            <person name="Sedici K."/>
            <person name="Godart F."/>
            <person name="Aiese Cigliano R."/>
            <person name="Sanseverino W."/>
            <person name="Barakat M."/>
            <person name="Ortet P."/>
            <person name="Marechal E."/>
            <person name="Cagnac O."/>
            <person name="Amato A."/>
        </authorList>
    </citation>
    <scope>NUCLEOTIDE SEQUENCE [LARGE SCALE GENOMIC DNA]</scope>
</reference>
<keyword evidence="5" id="KW-1185">Reference proteome</keyword>
<dbReference type="InterPro" id="IPR006553">
    <property type="entry name" value="Leu-rich_rpt_Cys-con_subtyp"/>
</dbReference>
<dbReference type="SUPFAM" id="SSF52047">
    <property type="entry name" value="RNI-like"/>
    <property type="match status" value="1"/>
</dbReference>
<dbReference type="GO" id="GO:0019005">
    <property type="term" value="C:SCF ubiquitin ligase complex"/>
    <property type="evidence" value="ECO:0007669"/>
    <property type="project" value="TreeGrafter"/>
</dbReference>
<name>A0A2R5GKZ2_9STRA</name>
<gene>
    <name evidence="4" type="ORF">FCC1311_066272</name>
</gene>
<dbReference type="InterPro" id="IPR057207">
    <property type="entry name" value="FBXL15_LRR"/>
</dbReference>
<evidence type="ECO:0000313" key="4">
    <source>
        <dbReference type="EMBL" id="GBG30408.1"/>
    </source>
</evidence>
<feature type="region of interest" description="Disordered" evidence="1">
    <location>
        <begin position="1"/>
        <end position="27"/>
    </location>
</feature>
<dbReference type="OrthoDB" id="550575at2759"/>